<evidence type="ECO:0000313" key="3">
    <source>
        <dbReference type="Proteomes" id="UP001299546"/>
    </source>
</evidence>
<keyword evidence="3" id="KW-1185">Reference proteome</keyword>
<feature type="signal peptide" evidence="1">
    <location>
        <begin position="1"/>
        <end position="24"/>
    </location>
</feature>
<dbReference type="Proteomes" id="UP001299546">
    <property type="component" value="Unassembled WGS sequence"/>
</dbReference>
<name>A0ABS8DLK2_9FIRM</name>
<protein>
    <submittedName>
        <fullName evidence="2">Uncharacterized protein</fullName>
    </submittedName>
</protein>
<keyword evidence="1" id="KW-0732">Signal</keyword>
<organism evidence="2 3">
    <name type="scientific">Bariatricus massiliensis</name>
    <dbReference type="NCBI Taxonomy" id="1745713"/>
    <lineage>
        <taxon>Bacteria</taxon>
        <taxon>Bacillati</taxon>
        <taxon>Bacillota</taxon>
        <taxon>Clostridia</taxon>
        <taxon>Lachnospirales</taxon>
        <taxon>Lachnospiraceae</taxon>
        <taxon>Bariatricus</taxon>
    </lineage>
</organism>
<evidence type="ECO:0000313" key="2">
    <source>
        <dbReference type="EMBL" id="MCB7389331.1"/>
    </source>
</evidence>
<reference evidence="2 3" key="1">
    <citation type="submission" date="2021-10" db="EMBL/GenBank/DDBJ databases">
        <title>Collection of gut derived symbiotic bacterial strains cultured from healthy donors.</title>
        <authorList>
            <person name="Lin H."/>
            <person name="Littmann E."/>
            <person name="Kohout C."/>
            <person name="Pamer E.G."/>
        </authorList>
    </citation>
    <scope>NUCLEOTIDE SEQUENCE [LARGE SCALE GENOMIC DNA]</scope>
    <source>
        <strain evidence="2 3">DFI.1.165</strain>
    </source>
</reference>
<dbReference type="RefSeq" id="WP_066738350.1">
    <property type="nucleotide sequence ID" value="NZ_JAJCIQ010000021.1"/>
</dbReference>
<accession>A0ABS8DLK2</accession>
<proteinExistence type="predicted"/>
<dbReference type="PROSITE" id="PS51257">
    <property type="entry name" value="PROKAR_LIPOPROTEIN"/>
    <property type="match status" value="1"/>
</dbReference>
<sequence length="348" mass="40307">MKKKKWGALVIAITMLFGITACTAKPETQSPGQIYLYGEQHAEEKILQKELEIWKDYYHNDGMRHLFIELSYAGGEFLNIWMESDNDDILDALYEDWTGTLAQNPLAIDFYKRIKEECPDTVFHGIDVGHQYDTTEKRYLEYLEQNGLKDTKQYKLAKEGAGQGKEYRSKRSDVYRENTMTENFIREFDSLDGENIMGIFGKAHTGLDDMEYMTGTVPCMGNQLKQHYGDIVHSEDLTWISKDIEPLKVDTLEVNGKSYEASYFGKYQISEDGTWCEFWRLKDAYEDFKDNKKNGVKSPYTVYPMLIEEEQVFYLVITKPDGSVIEAYERSDGNTDGGQLVTERFNVE</sequence>
<comment type="caution">
    <text evidence="2">The sequence shown here is derived from an EMBL/GenBank/DDBJ whole genome shotgun (WGS) entry which is preliminary data.</text>
</comment>
<dbReference type="EMBL" id="JAJCIS010000022">
    <property type="protein sequence ID" value="MCB7389331.1"/>
    <property type="molecule type" value="Genomic_DNA"/>
</dbReference>
<gene>
    <name evidence="2" type="ORF">LIZ65_18780</name>
</gene>
<feature type="chain" id="PRO_5046152125" evidence="1">
    <location>
        <begin position="25"/>
        <end position="348"/>
    </location>
</feature>
<evidence type="ECO:0000256" key="1">
    <source>
        <dbReference type="SAM" id="SignalP"/>
    </source>
</evidence>
<dbReference type="SUPFAM" id="SSF159501">
    <property type="entry name" value="EreA/ChaN-like"/>
    <property type="match status" value="1"/>
</dbReference>